<dbReference type="SUPFAM" id="SSF57756">
    <property type="entry name" value="Retrovirus zinc finger-like domains"/>
    <property type="match status" value="1"/>
</dbReference>
<dbReference type="InterPro" id="IPR036875">
    <property type="entry name" value="Znf_CCHC_sf"/>
</dbReference>
<feature type="compositionally biased region" description="Polar residues" evidence="2">
    <location>
        <begin position="425"/>
        <end position="436"/>
    </location>
</feature>
<feature type="region of interest" description="Disordered" evidence="2">
    <location>
        <begin position="1"/>
        <end position="60"/>
    </location>
</feature>
<name>A0A151ICJ3_9HYME</name>
<dbReference type="InterPro" id="IPR001878">
    <property type="entry name" value="Znf_CCHC"/>
</dbReference>
<evidence type="ECO:0000313" key="4">
    <source>
        <dbReference type="EMBL" id="KYM97796.1"/>
    </source>
</evidence>
<feature type="compositionally biased region" description="Polar residues" evidence="2">
    <location>
        <begin position="31"/>
        <end position="60"/>
    </location>
</feature>
<dbReference type="EMBL" id="KQ978048">
    <property type="protein sequence ID" value="KYM97796.1"/>
    <property type="molecule type" value="Genomic_DNA"/>
</dbReference>
<reference evidence="4 5" key="1">
    <citation type="submission" date="2016-03" db="EMBL/GenBank/DDBJ databases">
        <title>Cyphomyrmex costatus WGS genome.</title>
        <authorList>
            <person name="Nygaard S."/>
            <person name="Hu H."/>
            <person name="Boomsma J."/>
            <person name="Zhang G."/>
        </authorList>
    </citation>
    <scope>NUCLEOTIDE SEQUENCE [LARGE SCALE GENOMIC DNA]</scope>
    <source>
        <strain evidence="4">MS0001</strain>
        <tissue evidence="4">Whole body</tissue>
    </source>
</reference>
<dbReference type="AlphaFoldDB" id="A0A151ICJ3"/>
<dbReference type="PROSITE" id="PS50158">
    <property type="entry name" value="ZF_CCHC"/>
    <property type="match status" value="1"/>
</dbReference>
<sequence length="551" mass="60893">MDVDFTQVSRKRTRKKESNSNPNPKVKVVENLSNNHTIQPPPVSSSEYPAANSTISSQTKQVTPHKACHLYSETDSGPFAVYVYSDKSSVIHFSVLAKIVSEIASSDILSINRLGSGKAIVEVRSALATNRLVSNSAFAKYNIRVFIPAFKVLRTGIVRDVDQSLSIECIKNNIKSSAKILDIQRLNRRVTTEGQTNYLPSRTICVKFAGQYLPDEVSLFNALYSVDPYIPKARICYVCYRVGHIGNDCKSSKPRCLYCGGDHDKLVECENKQQAKKCINCGGDHWATSFVCPMIIRHKEVINLAAQKNIPHVEAKKIIKYNNGGNVSNLAVNHRNYPYLRQRLSPSELQQNHGGFTSYNIFSPLESSSSPSSSRPMNYADVTANSTHDARDTQGKPSRNKPMSSQHSPHPRPGTTGESIANVYPPTSNKNMSSAPSRPYNKYGRRISSHGHNQPPPSNFGDTGSNPGSESVGSIFEMILAFLDKIKNLFNNSQFISSIINPFEETISRIANLVSGLNLDFIINLFNSMGFNMSFDATGTSGSNSEIHQQQ</sequence>
<evidence type="ECO:0000259" key="3">
    <source>
        <dbReference type="PROSITE" id="PS50158"/>
    </source>
</evidence>
<dbReference type="GO" id="GO:0003676">
    <property type="term" value="F:nucleic acid binding"/>
    <property type="evidence" value="ECO:0007669"/>
    <property type="project" value="InterPro"/>
</dbReference>
<keyword evidence="1" id="KW-0863">Zinc-finger</keyword>
<feature type="domain" description="CCHC-type" evidence="3">
    <location>
        <begin position="236"/>
        <end position="251"/>
    </location>
</feature>
<organism evidence="4 5">
    <name type="scientific">Cyphomyrmex costatus</name>
    <dbReference type="NCBI Taxonomy" id="456900"/>
    <lineage>
        <taxon>Eukaryota</taxon>
        <taxon>Metazoa</taxon>
        <taxon>Ecdysozoa</taxon>
        <taxon>Arthropoda</taxon>
        <taxon>Hexapoda</taxon>
        <taxon>Insecta</taxon>
        <taxon>Pterygota</taxon>
        <taxon>Neoptera</taxon>
        <taxon>Endopterygota</taxon>
        <taxon>Hymenoptera</taxon>
        <taxon>Apocrita</taxon>
        <taxon>Aculeata</taxon>
        <taxon>Formicoidea</taxon>
        <taxon>Formicidae</taxon>
        <taxon>Myrmicinae</taxon>
        <taxon>Cyphomyrmex</taxon>
    </lineage>
</organism>
<dbReference type="Proteomes" id="UP000078542">
    <property type="component" value="Unassembled WGS sequence"/>
</dbReference>
<protein>
    <recommendedName>
        <fullName evidence="3">CCHC-type domain-containing protein</fullName>
    </recommendedName>
</protein>
<feature type="region of interest" description="Disordered" evidence="2">
    <location>
        <begin position="385"/>
        <end position="468"/>
    </location>
</feature>
<accession>A0A151ICJ3</accession>
<keyword evidence="1" id="KW-0862">Zinc</keyword>
<keyword evidence="1" id="KW-0479">Metal-binding</keyword>
<keyword evidence="5" id="KW-1185">Reference proteome</keyword>
<proteinExistence type="predicted"/>
<gene>
    <name evidence="4" type="ORF">ALC62_11513</name>
</gene>
<evidence type="ECO:0000256" key="1">
    <source>
        <dbReference type="PROSITE-ProRule" id="PRU00047"/>
    </source>
</evidence>
<dbReference type="GO" id="GO:0008270">
    <property type="term" value="F:zinc ion binding"/>
    <property type="evidence" value="ECO:0007669"/>
    <property type="project" value="UniProtKB-KW"/>
</dbReference>
<evidence type="ECO:0000313" key="5">
    <source>
        <dbReference type="Proteomes" id="UP000078542"/>
    </source>
</evidence>
<evidence type="ECO:0000256" key="2">
    <source>
        <dbReference type="SAM" id="MobiDB-lite"/>
    </source>
</evidence>
<feature type="compositionally biased region" description="Polar residues" evidence="2">
    <location>
        <begin position="395"/>
        <end position="408"/>
    </location>
</feature>